<feature type="domain" description="Activator of Hsp90 ATPase AHSA1-like N-terminal" evidence="2">
    <location>
        <begin position="1"/>
        <end position="117"/>
    </location>
</feature>
<dbReference type="InterPro" id="IPR013538">
    <property type="entry name" value="ASHA1/2-like_C"/>
</dbReference>
<dbReference type="SUPFAM" id="SSF103111">
    <property type="entry name" value="Activator of Hsp90 ATPase, Aha1"/>
    <property type="match status" value="1"/>
</dbReference>
<gene>
    <name evidence="3" type="ORF">H4Q32_011333</name>
</gene>
<evidence type="ECO:0000313" key="4">
    <source>
        <dbReference type="Proteomes" id="UP000830375"/>
    </source>
</evidence>
<dbReference type="Proteomes" id="UP000830375">
    <property type="component" value="Unassembled WGS sequence"/>
</dbReference>
<organism evidence="3 4">
    <name type="scientific">Labeo rohita</name>
    <name type="common">Indian major carp</name>
    <name type="synonym">Cyprinus rohita</name>
    <dbReference type="NCBI Taxonomy" id="84645"/>
    <lineage>
        <taxon>Eukaryota</taxon>
        <taxon>Metazoa</taxon>
        <taxon>Chordata</taxon>
        <taxon>Craniata</taxon>
        <taxon>Vertebrata</taxon>
        <taxon>Euteleostomi</taxon>
        <taxon>Actinopterygii</taxon>
        <taxon>Neopterygii</taxon>
        <taxon>Teleostei</taxon>
        <taxon>Ostariophysi</taxon>
        <taxon>Cypriniformes</taxon>
        <taxon>Cyprinidae</taxon>
        <taxon>Labeoninae</taxon>
        <taxon>Labeonini</taxon>
        <taxon>Labeo</taxon>
    </lineage>
</organism>
<evidence type="ECO:0000256" key="1">
    <source>
        <dbReference type="ARBA" id="ARBA00006817"/>
    </source>
</evidence>
<name>A0ABQ8LVA8_LABRO</name>
<dbReference type="Pfam" id="PF09229">
    <property type="entry name" value="Aha1_N"/>
    <property type="match status" value="1"/>
</dbReference>
<dbReference type="InterPro" id="IPR023393">
    <property type="entry name" value="START-like_dom_sf"/>
</dbReference>
<comment type="caution">
    <text evidence="3">The sequence shown here is derived from an EMBL/GenBank/DDBJ whole genome shotgun (WGS) entry which is preliminary data.</text>
</comment>
<proteinExistence type="inferred from homology"/>
<accession>A0ABQ8LVA8</accession>
<dbReference type="SMART" id="SM01000">
    <property type="entry name" value="Aha1_N"/>
    <property type="match status" value="1"/>
</dbReference>
<dbReference type="InterPro" id="IPR015310">
    <property type="entry name" value="AHSA1-like_N"/>
</dbReference>
<dbReference type="PANTHER" id="PTHR13009:SF34">
    <property type="entry name" value="AHA1, ACTIVATOR OF HEAT SHOCK PROTEIN ATPASE HOMOLOG 1, LIKE"/>
    <property type="match status" value="1"/>
</dbReference>
<dbReference type="InterPro" id="IPR036338">
    <property type="entry name" value="Aha1"/>
</dbReference>
<dbReference type="Gene3D" id="3.30.530.20">
    <property type="match status" value="1"/>
</dbReference>
<evidence type="ECO:0000313" key="3">
    <source>
        <dbReference type="EMBL" id="KAI2654579.1"/>
    </source>
</evidence>
<dbReference type="PANTHER" id="PTHR13009">
    <property type="entry name" value="HEAT SHOCK PROTEIN 90 HSP90 CO-CHAPERONE AHA-1"/>
    <property type="match status" value="1"/>
</dbReference>
<sequence>MGLQVENEEGKCEITEVSKVEGEASINNRKGKLIFFYEWNLKASWSGTSKSGIRYKGNIEVPNLSDENDMDDLDISVSLCKDEPETELLSLMRSEGAQKIRTALASYVDFLKTEFTQGMILPTANGIGSCSAAPPPPNTGVKIPTCKFSIKDTFLTSPDELYRVFLKQEMVQAFTRSSAVVEAEKGGKFRLLDGNVNGEFQELVPEQKIVMKWRFNSWPCEHYATVTLTFTDKGNETELKIECRAVPESEEERTRDGWQRYYCHAIKQTFGYGARLC</sequence>
<dbReference type="SUPFAM" id="SSF55961">
    <property type="entry name" value="Bet v1-like"/>
    <property type="match status" value="1"/>
</dbReference>
<dbReference type="EMBL" id="JACTAM010000017">
    <property type="protein sequence ID" value="KAI2654579.1"/>
    <property type="molecule type" value="Genomic_DNA"/>
</dbReference>
<dbReference type="CDD" id="cd08892">
    <property type="entry name" value="SRPBCC_Aha1"/>
    <property type="match status" value="1"/>
</dbReference>
<dbReference type="Pfam" id="PF08327">
    <property type="entry name" value="AHSA1"/>
    <property type="match status" value="1"/>
</dbReference>
<dbReference type="Gene3D" id="3.15.10.20">
    <property type="entry name" value="Activator of Hsp90 ATPase Aha1, N-terminal domain"/>
    <property type="match status" value="1"/>
</dbReference>
<protein>
    <recommendedName>
        <fullName evidence="2">Activator of Hsp90 ATPase AHSA1-like N-terminal domain-containing protein</fullName>
    </recommendedName>
</protein>
<reference evidence="3 4" key="1">
    <citation type="submission" date="2022-01" db="EMBL/GenBank/DDBJ databases">
        <title>A high-quality chromosome-level genome assembly of rohu carp, Labeo rohita.</title>
        <authorList>
            <person name="Arick M.A. II"/>
            <person name="Hsu C.-Y."/>
            <person name="Magbanua Z."/>
            <person name="Pechanova O."/>
            <person name="Grover C."/>
            <person name="Miller E."/>
            <person name="Thrash A."/>
            <person name="Ezzel L."/>
            <person name="Alam S."/>
            <person name="Benzie J."/>
            <person name="Hamilton M."/>
            <person name="Karsi A."/>
            <person name="Lawrence M.L."/>
            <person name="Peterson D.G."/>
        </authorList>
    </citation>
    <scope>NUCLEOTIDE SEQUENCE [LARGE SCALE GENOMIC DNA]</scope>
    <source>
        <strain evidence="4">BAU-BD-2019</strain>
        <tissue evidence="3">Blood</tissue>
    </source>
</reference>
<evidence type="ECO:0000259" key="2">
    <source>
        <dbReference type="SMART" id="SM01000"/>
    </source>
</evidence>
<keyword evidence="4" id="KW-1185">Reference proteome</keyword>
<comment type="similarity">
    <text evidence="1">Belongs to the AHA1 family.</text>
</comment>